<comment type="caution">
    <text evidence="2">The sequence shown here is derived from an EMBL/GenBank/DDBJ whole genome shotgun (WGS) entry which is preliminary data.</text>
</comment>
<evidence type="ECO:0000256" key="1">
    <source>
        <dbReference type="SAM" id="MobiDB-lite"/>
    </source>
</evidence>
<proteinExistence type="predicted"/>
<reference evidence="2" key="1">
    <citation type="journal article" date="2020" name="Stud. Mycol.">
        <title>101 Dothideomycetes genomes: a test case for predicting lifestyles and emergence of pathogens.</title>
        <authorList>
            <person name="Haridas S."/>
            <person name="Albert R."/>
            <person name="Binder M."/>
            <person name="Bloem J."/>
            <person name="Labutti K."/>
            <person name="Salamov A."/>
            <person name="Andreopoulos B."/>
            <person name="Baker S."/>
            <person name="Barry K."/>
            <person name="Bills G."/>
            <person name="Bluhm B."/>
            <person name="Cannon C."/>
            <person name="Castanera R."/>
            <person name="Culley D."/>
            <person name="Daum C."/>
            <person name="Ezra D."/>
            <person name="Gonzalez J."/>
            <person name="Henrissat B."/>
            <person name="Kuo A."/>
            <person name="Liang C."/>
            <person name="Lipzen A."/>
            <person name="Lutzoni F."/>
            <person name="Magnuson J."/>
            <person name="Mondo S."/>
            <person name="Nolan M."/>
            <person name="Ohm R."/>
            <person name="Pangilinan J."/>
            <person name="Park H.-J."/>
            <person name="Ramirez L."/>
            <person name="Alfaro M."/>
            <person name="Sun H."/>
            <person name="Tritt A."/>
            <person name="Yoshinaga Y."/>
            <person name="Zwiers L.-H."/>
            <person name="Turgeon B."/>
            <person name="Goodwin S."/>
            <person name="Spatafora J."/>
            <person name="Crous P."/>
            <person name="Grigoriev I."/>
        </authorList>
    </citation>
    <scope>NUCLEOTIDE SEQUENCE</scope>
    <source>
        <strain evidence="2">CBS 121410</strain>
    </source>
</reference>
<feature type="region of interest" description="Disordered" evidence="1">
    <location>
        <begin position="229"/>
        <end position="287"/>
    </location>
</feature>
<keyword evidence="3" id="KW-1185">Reference proteome</keyword>
<sequence length="287" mass="33147">MSEVKQSLIILWYQGKHFLSHYCWYDDHPSPQGPIILRFIRDPANITKLKAALDKKVALGEMVAFDKPTILGLGADSEHTTLDLRSMDDRGSTDYKAKHEADIEKRGLDGPAFVKAFSQRPPYQPKWPGVYRHTGAKILDLMANATRYLIMVDDLDTPDSQDADWSYVIDPDAHTLEVYSDRYPPDSIRLPLGGDRSEECMPLVARWLFDQLPDEGIFELDWLEELRESEYEDGDEDEEVANEDKDEKEKKKEKKKEDYGSLPELTTEAVTGPRRKRRRYLRIKPTQ</sequence>
<dbReference type="AlphaFoldDB" id="A0A9P4LSZ4"/>
<dbReference type="OrthoDB" id="3938867at2759"/>
<gene>
    <name evidence="2" type="ORF">K490DRAFT_68235</name>
</gene>
<feature type="compositionally biased region" description="Basic residues" evidence="1">
    <location>
        <begin position="273"/>
        <end position="287"/>
    </location>
</feature>
<dbReference type="Proteomes" id="UP000799776">
    <property type="component" value="Unassembled WGS sequence"/>
</dbReference>
<protein>
    <submittedName>
        <fullName evidence="2">Uncharacterized protein</fullName>
    </submittedName>
</protein>
<organism evidence="2 3">
    <name type="scientific">Saccharata proteae CBS 121410</name>
    <dbReference type="NCBI Taxonomy" id="1314787"/>
    <lineage>
        <taxon>Eukaryota</taxon>
        <taxon>Fungi</taxon>
        <taxon>Dikarya</taxon>
        <taxon>Ascomycota</taxon>
        <taxon>Pezizomycotina</taxon>
        <taxon>Dothideomycetes</taxon>
        <taxon>Dothideomycetes incertae sedis</taxon>
        <taxon>Botryosphaeriales</taxon>
        <taxon>Saccharataceae</taxon>
        <taxon>Saccharata</taxon>
    </lineage>
</organism>
<evidence type="ECO:0000313" key="3">
    <source>
        <dbReference type="Proteomes" id="UP000799776"/>
    </source>
</evidence>
<accession>A0A9P4LSZ4</accession>
<name>A0A9P4LSZ4_9PEZI</name>
<dbReference type="EMBL" id="ML978735">
    <property type="protein sequence ID" value="KAF2085035.1"/>
    <property type="molecule type" value="Genomic_DNA"/>
</dbReference>
<feature type="compositionally biased region" description="Acidic residues" evidence="1">
    <location>
        <begin position="230"/>
        <end position="241"/>
    </location>
</feature>
<feature type="compositionally biased region" description="Basic and acidic residues" evidence="1">
    <location>
        <begin position="242"/>
        <end position="259"/>
    </location>
</feature>
<evidence type="ECO:0000313" key="2">
    <source>
        <dbReference type="EMBL" id="KAF2085035.1"/>
    </source>
</evidence>